<dbReference type="EMBL" id="CP034235">
    <property type="protein sequence ID" value="QGQ97767.1"/>
    <property type="molecule type" value="Genomic_DNA"/>
</dbReference>
<protein>
    <submittedName>
        <fullName evidence="2">Uncharacterized protein</fullName>
    </submittedName>
</protein>
<dbReference type="OrthoDB" id="2630025at2"/>
<evidence type="ECO:0000313" key="2">
    <source>
        <dbReference type="EMBL" id="QGQ97767.1"/>
    </source>
</evidence>
<name>A0A6B8RPJ7_9BACL</name>
<reference evidence="3" key="1">
    <citation type="submission" date="2018-11" db="EMBL/GenBank/DDBJ databases">
        <title>Complete genome sequence of Paenibacillus sp. ML311-T8.</title>
        <authorList>
            <person name="Nam Y.-D."/>
            <person name="Kang J."/>
            <person name="Chung W.-H."/>
            <person name="Park Y.S."/>
        </authorList>
    </citation>
    <scope>NUCLEOTIDE SEQUENCE [LARGE SCALE GENOMIC DNA]</scope>
    <source>
        <strain evidence="3">ML311-T8</strain>
    </source>
</reference>
<evidence type="ECO:0000313" key="3">
    <source>
        <dbReference type="Proteomes" id="UP000426246"/>
    </source>
</evidence>
<sequence>MKLNKYMNKTLVISIAFTMLLISALFIGPSHSAHATAVTADTVGVTHVKGLYNFASNKDFLNEGADELLSMGTKVIKLFFTPTYATDYPFNSSWGTYTNMKALAQSTYFSTVFNKSFNTFILEAYEFTSNDFTDGMTATEVANVKDEFYQLTKYLMQTYQGTGKTFILQQWEGDNAICYPAGTCNPGSTAIQGMIDWLNARQDGITQARTELSTTTGVHVYGAAEVNKVTDARLYPSDMTKGNATNRVIPSTHMDLYSYSMYDAGFPANTSTIISNLDYLKLKAPDSSAFGANNLYLGEFGLPENDYLTVFHKQNAQSIIETSLNWGVNFAVFWQLYDNEPKTTFTGRPTNSDTRGFWLVRPNTTKTEIYDYLKGIFTGKSIITDDLNDWAKSYSHSANWVMDTVSASSYFEYDASRAKRTSNTTENIIYNKLNISDFLARIYYTGTVSGKVKFYASPDNSTWTLLSTTNDTPVSTSSGWYRTYFKPSGSIPAGTNFFKVELSNDANIFTPQLSEISLSYTPNNFTDDLNNWSNAYSHTANWAFDTSSALYFETDSSRTVRTTDTAENVIYNKTNMTDFSIRVYYYTSISGKLNIYTSPNGTTWTAISTSKDIAVPTSSGWYRTLLRPSGGIPSGTNYLKVEILNDANIWTPELSQVKITY</sequence>
<dbReference type="AlphaFoldDB" id="A0A6B8RPJ7"/>
<keyword evidence="1" id="KW-0732">Signal</keyword>
<accession>A0A6B8RPJ7</accession>
<evidence type="ECO:0000256" key="1">
    <source>
        <dbReference type="SAM" id="SignalP"/>
    </source>
</evidence>
<proteinExistence type="predicted"/>
<dbReference type="RefSeq" id="WP_155702868.1">
    <property type="nucleotide sequence ID" value="NZ_CP034235.1"/>
</dbReference>
<dbReference type="KEGG" id="ppsc:EHS13_24195"/>
<keyword evidence="3" id="KW-1185">Reference proteome</keyword>
<feature type="chain" id="PRO_5025458055" evidence="1">
    <location>
        <begin position="36"/>
        <end position="661"/>
    </location>
</feature>
<organism evidence="2 3">
    <name type="scientific">Paenibacillus psychroresistens</name>
    <dbReference type="NCBI Taxonomy" id="1778678"/>
    <lineage>
        <taxon>Bacteria</taxon>
        <taxon>Bacillati</taxon>
        <taxon>Bacillota</taxon>
        <taxon>Bacilli</taxon>
        <taxon>Bacillales</taxon>
        <taxon>Paenibacillaceae</taxon>
        <taxon>Paenibacillus</taxon>
    </lineage>
</organism>
<gene>
    <name evidence="2" type="ORF">EHS13_24195</name>
</gene>
<feature type="signal peptide" evidence="1">
    <location>
        <begin position="1"/>
        <end position="35"/>
    </location>
</feature>
<dbReference type="Proteomes" id="UP000426246">
    <property type="component" value="Chromosome"/>
</dbReference>